<dbReference type="Pfam" id="PF05164">
    <property type="entry name" value="ZapA"/>
    <property type="match status" value="1"/>
</dbReference>
<evidence type="ECO:0000313" key="10">
    <source>
        <dbReference type="EMBL" id="ABF39725.1"/>
    </source>
</evidence>
<proteinExistence type="predicted"/>
<evidence type="ECO:0000256" key="5">
    <source>
        <dbReference type="ARBA" id="ARBA00023210"/>
    </source>
</evidence>
<evidence type="ECO:0000256" key="2">
    <source>
        <dbReference type="ARBA" id="ARBA00015195"/>
    </source>
</evidence>
<dbReference type="Gene3D" id="6.10.250.790">
    <property type="match status" value="1"/>
</dbReference>
<dbReference type="InterPro" id="IPR036192">
    <property type="entry name" value="Cell_div_ZapA-like_sf"/>
</dbReference>
<dbReference type="GO" id="GO:0005829">
    <property type="term" value="C:cytosol"/>
    <property type="evidence" value="ECO:0007669"/>
    <property type="project" value="TreeGrafter"/>
</dbReference>
<dbReference type="PANTHER" id="PTHR34981">
    <property type="entry name" value="CELL DIVISION PROTEIN ZAPA"/>
    <property type="match status" value="1"/>
</dbReference>
<dbReference type="GO" id="GO:0030428">
    <property type="term" value="C:cell septum"/>
    <property type="evidence" value="ECO:0007669"/>
    <property type="project" value="TreeGrafter"/>
</dbReference>
<comment type="subunit">
    <text evidence="8">Homodimer. Interacts with FtsZ.</text>
</comment>
<keyword evidence="3" id="KW-0963">Cytoplasm</keyword>
<dbReference type="KEGG" id="aba:Acid345_0720"/>
<evidence type="ECO:0000256" key="1">
    <source>
        <dbReference type="ARBA" id="ARBA00004496"/>
    </source>
</evidence>
<dbReference type="AlphaFoldDB" id="Q1ITS5"/>
<keyword evidence="5" id="KW-0717">Septation</keyword>
<evidence type="ECO:0000256" key="3">
    <source>
        <dbReference type="ARBA" id="ARBA00022490"/>
    </source>
</evidence>
<name>Q1ITS5_KORVE</name>
<comment type="function">
    <text evidence="7">Activator of cell division through the inhibition of FtsZ GTPase activity, therefore promoting FtsZ assembly into bundles of protofilaments necessary for the formation of the division Z ring. It is recruited early at mid-cell but it is not essential for cell division.</text>
</comment>
<dbReference type="STRING" id="204669.Acid345_0720"/>
<gene>
    <name evidence="10" type="ordered locus">Acid345_0720</name>
</gene>
<dbReference type="HOGENOM" id="CLU_116623_4_2_0"/>
<dbReference type="GO" id="GO:0000917">
    <property type="term" value="P:division septum assembly"/>
    <property type="evidence" value="ECO:0007669"/>
    <property type="project" value="UniProtKB-KW"/>
</dbReference>
<protein>
    <recommendedName>
        <fullName evidence="2">Cell division protein ZapA</fullName>
    </recommendedName>
    <alternativeName>
        <fullName evidence="9">Z ring-associated protein ZapA</fullName>
    </alternativeName>
</protein>
<evidence type="ECO:0000313" key="11">
    <source>
        <dbReference type="Proteomes" id="UP000002432"/>
    </source>
</evidence>
<dbReference type="GO" id="GO:0000921">
    <property type="term" value="P:septin ring assembly"/>
    <property type="evidence" value="ECO:0007669"/>
    <property type="project" value="TreeGrafter"/>
</dbReference>
<evidence type="ECO:0000256" key="7">
    <source>
        <dbReference type="ARBA" id="ARBA00024910"/>
    </source>
</evidence>
<evidence type="ECO:0000256" key="9">
    <source>
        <dbReference type="ARBA" id="ARBA00033158"/>
    </source>
</evidence>
<dbReference type="GO" id="GO:0032153">
    <property type="term" value="C:cell division site"/>
    <property type="evidence" value="ECO:0007669"/>
    <property type="project" value="TreeGrafter"/>
</dbReference>
<keyword evidence="11" id="KW-1185">Reference proteome</keyword>
<comment type="subcellular location">
    <subcellularLocation>
        <location evidence="1">Cytoplasm</location>
    </subcellularLocation>
</comment>
<evidence type="ECO:0000256" key="8">
    <source>
        <dbReference type="ARBA" id="ARBA00026068"/>
    </source>
</evidence>
<keyword evidence="6" id="KW-0131">Cell cycle</keyword>
<dbReference type="InterPro" id="IPR053712">
    <property type="entry name" value="Bac_CellDiv_Activator"/>
</dbReference>
<reference evidence="10 11" key="1">
    <citation type="journal article" date="2009" name="Appl. Environ. Microbiol.">
        <title>Three genomes from the phylum Acidobacteria provide insight into the lifestyles of these microorganisms in soils.</title>
        <authorList>
            <person name="Ward N.L."/>
            <person name="Challacombe J.F."/>
            <person name="Janssen P.H."/>
            <person name="Henrissat B."/>
            <person name="Coutinho P.M."/>
            <person name="Wu M."/>
            <person name="Xie G."/>
            <person name="Haft D.H."/>
            <person name="Sait M."/>
            <person name="Badger J."/>
            <person name="Barabote R.D."/>
            <person name="Bradley B."/>
            <person name="Brettin T.S."/>
            <person name="Brinkac L.M."/>
            <person name="Bruce D."/>
            <person name="Creasy T."/>
            <person name="Daugherty S.C."/>
            <person name="Davidsen T.M."/>
            <person name="DeBoy R.T."/>
            <person name="Detter J.C."/>
            <person name="Dodson R.J."/>
            <person name="Durkin A.S."/>
            <person name="Ganapathy A."/>
            <person name="Gwinn-Giglio M."/>
            <person name="Han C.S."/>
            <person name="Khouri H."/>
            <person name="Kiss H."/>
            <person name="Kothari S.P."/>
            <person name="Madupu R."/>
            <person name="Nelson K.E."/>
            <person name="Nelson W.C."/>
            <person name="Paulsen I."/>
            <person name="Penn K."/>
            <person name="Ren Q."/>
            <person name="Rosovitz M.J."/>
            <person name="Selengut J.D."/>
            <person name="Shrivastava S."/>
            <person name="Sullivan S.A."/>
            <person name="Tapia R."/>
            <person name="Thompson L.S."/>
            <person name="Watkins K.L."/>
            <person name="Yang Q."/>
            <person name="Yu C."/>
            <person name="Zafar N."/>
            <person name="Zhou L."/>
            <person name="Kuske C.R."/>
        </authorList>
    </citation>
    <scope>NUCLEOTIDE SEQUENCE [LARGE SCALE GENOMIC DNA]</scope>
    <source>
        <strain evidence="10 11">Ellin345</strain>
    </source>
</reference>
<dbReference type="EnsemblBacteria" id="ABF39725">
    <property type="protein sequence ID" value="ABF39725"/>
    <property type="gene ID" value="Acid345_0720"/>
</dbReference>
<sequence length="119" mass="13357">MSVWRPRINGMADTRENQLTQSNGSVRVEIFEQAYNLRGSDPEYINRLAEYVDTKIRQVAQQASTVDATRLAVLAALNIADEFLVLKKKYDSVSGELNQRTSHLEGALDEILAESRMVG</sequence>
<dbReference type="eggNOG" id="COG3027">
    <property type="taxonomic scope" value="Bacteria"/>
</dbReference>
<evidence type="ECO:0000256" key="6">
    <source>
        <dbReference type="ARBA" id="ARBA00023306"/>
    </source>
</evidence>
<dbReference type="SUPFAM" id="SSF102829">
    <property type="entry name" value="Cell division protein ZapA-like"/>
    <property type="match status" value="1"/>
</dbReference>
<dbReference type="Proteomes" id="UP000002432">
    <property type="component" value="Chromosome"/>
</dbReference>
<accession>Q1ITS5</accession>
<dbReference type="InterPro" id="IPR007838">
    <property type="entry name" value="Cell_div_ZapA-like"/>
</dbReference>
<dbReference type="EMBL" id="CP000360">
    <property type="protein sequence ID" value="ABF39725.1"/>
    <property type="molecule type" value="Genomic_DNA"/>
</dbReference>
<organism evidence="10 11">
    <name type="scientific">Koribacter versatilis (strain Ellin345)</name>
    <dbReference type="NCBI Taxonomy" id="204669"/>
    <lineage>
        <taxon>Bacteria</taxon>
        <taxon>Pseudomonadati</taxon>
        <taxon>Acidobacteriota</taxon>
        <taxon>Terriglobia</taxon>
        <taxon>Terriglobales</taxon>
        <taxon>Candidatus Korobacteraceae</taxon>
        <taxon>Candidatus Korobacter</taxon>
    </lineage>
</organism>
<dbReference type="PANTHER" id="PTHR34981:SF1">
    <property type="entry name" value="CELL DIVISION PROTEIN ZAPA"/>
    <property type="match status" value="1"/>
</dbReference>
<dbReference type="GO" id="GO:0043093">
    <property type="term" value="P:FtsZ-dependent cytokinesis"/>
    <property type="evidence" value="ECO:0007669"/>
    <property type="project" value="TreeGrafter"/>
</dbReference>
<keyword evidence="4 10" id="KW-0132">Cell division</keyword>
<evidence type="ECO:0000256" key="4">
    <source>
        <dbReference type="ARBA" id="ARBA00022618"/>
    </source>
</evidence>